<evidence type="ECO:0000256" key="1">
    <source>
        <dbReference type="ARBA" id="ARBA00022515"/>
    </source>
</evidence>
<feature type="binding site" evidence="12">
    <location>
        <position position="522"/>
    </location>
    <ligand>
        <name>Zn(2+)</name>
        <dbReference type="ChEBI" id="CHEBI:29105"/>
        <label>2</label>
    </ligand>
</feature>
<dbReference type="EMBL" id="DSUH01000391">
    <property type="protein sequence ID" value="HGU34560.1"/>
    <property type="molecule type" value="Genomic_DNA"/>
</dbReference>
<comment type="cofactor">
    <cofactor evidence="12">
        <name>Zn(2+)</name>
        <dbReference type="ChEBI" id="CHEBI:29105"/>
    </cofactor>
    <text evidence="12">Binds 2 zinc ions per subunit.</text>
</comment>
<evidence type="ECO:0000256" key="4">
    <source>
        <dbReference type="ARBA" id="ARBA00022741"/>
    </source>
</evidence>
<comment type="catalytic activity">
    <reaction evidence="11 12">
        <text>ATP + H2O = ADP + phosphate + H(+)</text>
        <dbReference type="Rhea" id="RHEA:13065"/>
        <dbReference type="ChEBI" id="CHEBI:15377"/>
        <dbReference type="ChEBI" id="CHEBI:15378"/>
        <dbReference type="ChEBI" id="CHEBI:30616"/>
        <dbReference type="ChEBI" id="CHEBI:43474"/>
        <dbReference type="ChEBI" id="CHEBI:456216"/>
        <dbReference type="EC" id="5.6.2.4"/>
    </reaction>
</comment>
<keyword evidence="8 12" id="KW-0067">ATP-binding</keyword>
<sequence length="812" mass="90855">MTPSPLYEVAVALPVRGTFTYSGPVSEGSPVPAVGMRVVVPFRNRPATGYILGPAAADRDDILPMQSIVDAVPLFPESLVSFFRWLSAYYLHPIGEVIQGALPGGMDAGIAWYYHITETGIQALGEARLRENHRRILERLAAAPAERSALVGPGEKGVTAAVMNGLVQKGYVCREYRFEKDRVQHLTEAVVRLASYEAPADRAPSPDQMRILETVGRYGEIPMRLLRKEAPEATPARIQTLAKRNWIEIDRRIVYRDPFGETIDPEPLPRLTEEQGIAVERLSSAIGRGYRGMLLNGVTGSGKTEVYLQAARKAIDQQLDVLVLVPEIALISQIERAFRARFGGRVAILHSGLSEGKRFDEWHRILKREACIAIGTRSALFAPLAHVGLIIVDEEHDTSFKQDFGLRYHARDMAMVRAKLEGAVVVLGTATPSVQSWYNVSIGKLTQIRMSSRVEDRPLPTVELIDLGTRRDIRGTERFITPELQTAMTETLERGEQVLLYLNRRGFAALPVCAECGRPLRCRNCDISLTYHQQEDTYRCHYCGYAIDGSSACPECGSLKMKRLGIGTEKVESAVKGLFPKARVARMDRDAVRSRKSLLLLLKQLRNRDIDILIGTQMVTKGHDFPFITLVGILLADQSLHFPDFRAAERTYQIISQVAGRAGRGNQPGRVIVQTYTPKHFSVVSAIGGDDEAFYRQEIGYRKRLSYPPFSSMVQVLVHSKDPARAKGHAEELGRCMKQGRTQAEMRQILVMGPIQAFMARLANQHRWQLLLKSKNRKLLHDFLERLIEEHPGLFHPKQVGVILDVDPVFMM</sequence>
<dbReference type="AlphaFoldDB" id="A0A7C4RUU4"/>
<dbReference type="Pfam" id="PF00270">
    <property type="entry name" value="DEAD"/>
    <property type="match status" value="1"/>
</dbReference>
<dbReference type="Pfam" id="PF18074">
    <property type="entry name" value="PriA_C"/>
    <property type="match status" value="1"/>
</dbReference>
<dbReference type="InterPro" id="IPR041222">
    <property type="entry name" value="PriA_3primeBD"/>
</dbReference>
<evidence type="ECO:0000256" key="7">
    <source>
        <dbReference type="ARBA" id="ARBA00022833"/>
    </source>
</evidence>
<keyword evidence="6 12" id="KW-0347">Helicase</keyword>
<dbReference type="GO" id="GO:0006310">
    <property type="term" value="P:DNA recombination"/>
    <property type="evidence" value="ECO:0007669"/>
    <property type="project" value="InterPro"/>
</dbReference>
<dbReference type="SMART" id="SM00490">
    <property type="entry name" value="HELICc"/>
    <property type="match status" value="1"/>
</dbReference>
<dbReference type="GO" id="GO:0008270">
    <property type="term" value="F:zinc ion binding"/>
    <property type="evidence" value="ECO:0007669"/>
    <property type="project" value="UniProtKB-UniRule"/>
</dbReference>
<dbReference type="FunFam" id="3.40.50.300:FF:000489">
    <property type="entry name" value="Primosome assembly protein PriA"/>
    <property type="match status" value="1"/>
</dbReference>
<dbReference type="InterPro" id="IPR005259">
    <property type="entry name" value="PriA"/>
</dbReference>
<evidence type="ECO:0000259" key="13">
    <source>
        <dbReference type="PROSITE" id="PS51192"/>
    </source>
</evidence>
<dbReference type="GO" id="GO:0006270">
    <property type="term" value="P:DNA replication initiation"/>
    <property type="evidence" value="ECO:0007669"/>
    <property type="project" value="TreeGrafter"/>
</dbReference>
<dbReference type="Gene3D" id="3.40.50.300">
    <property type="entry name" value="P-loop containing nucleotide triphosphate hydrolases"/>
    <property type="match status" value="2"/>
</dbReference>
<dbReference type="SMART" id="SM00487">
    <property type="entry name" value="DEXDc"/>
    <property type="match status" value="1"/>
</dbReference>
<reference evidence="14" key="1">
    <citation type="journal article" date="2020" name="mSystems">
        <title>Genome- and Community-Level Interaction Insights into Carbon Utilization and Element Cycling Functions of Hydrothermarchaeota in Hydrothermal Sediment.</title>
        <authorList>
            <person name="Zhou Z."/>
            <person name="Liu Y."/>
            <person name="Xu W."/>
            <person name="Pan J."/>
            <person name="Luo Z.H."/>
            <person name="Li M."/>
        </authorList>
    </citation>
    <scope>NUCLEOTIDE SEQUENCE [LARGE SCALE GENOMIC DNA]</scope>
    <source>
        <strain evidence="14">SpSt-477</strain>
    </source>
</reference>
<dbReference type="HAMAP" id="MF_00983">
    <property type="entry name" value="PriA"/>
    <property type="match status" value="1"/>
</dbReference>
<proteinExistence type="inferred from homology"/>
<feature type="binding site" evidence="12">
    <location>
        <position position="556"/>
    </location>
    <ligand>
        <name>Zn(2+)</name>
        <dbReference type="ChEBI" id="CHEBI:29105"/>
        <label>1</label>
    </ligand>
</feature>
<dbReference type="PANTHER" id="PTHR30580:SF0">
    <property type="entry name" value="PRIMOSOMAL PROTEIN N"/>
    <property type="match status" value="1"/>
</dbReference>
<comment type="catalytic activity">
    <reaction evidence="12">
        <text>Couples ATP hydrolysis with the unwinding of duplex DNA by translocating in the 3'-5' direction.</text>
        <dbReference type="EC" id="5.6.2.4"/>
    </reaction>
</comment>
<evidence type="ECO:0000256" key="9">
    <source>
        <dbReference type="ARBA" id="ARBA00023125"/>
    </source>
</evidence>
<feature type="binding site" evidence="12">
    <location>
        <position position="553"/>
    </location>
    <ligand>
        <name>Zn(2+)</name>
        <dbReference type="ChEBI" id="CHEBI:29105"/>
        <label>1</label>
    </ligand>
</feature>
<keyword evidence="7 12" id="KW-0862">Zinc</keyword>
<dbReference type="CDD" id="cd17929">
    <property type="entry name" value="DEXHc_priA"/>
    <property type="match status" value="1"/>
</dbReference>
<dbReference type="GO" id="GO:0006269">
    <property type="term" value="P:DNA replication, synthesis of primer"/>
    <property type="evidence" value="ECO:0007669"/>
    <property type="project" value="UniProtKB-KW"/>
</dbReference>
<evidence type="ECO:0000256" key="12">
    <source>
        <dbReference type="HAMAP-Rule" id="MF_00983"/>
    </source>
</evidence>
<dbReference type="InterPro" id="IPR041236">
    <property type="entry name" value="PriA_C"/>
</dbReference>
<evidence type="ECO:0000313" key="14">
    <source>
        <dbReference type="EMBL" id="HGU34560.1"/>
    </source>
</evidence>
<dbReference type="Gene3D" id="3.40.1440.60">
    <property type="entry name" value="PriA, 3(prime) DNA-binding domain"/>
    <property type="match status" value="1"/>
</dbReference>
<dbReference type="GO" id="GO:0043138">
    <property type="term" value="F:3'-5' DNA helicase activity"/>
    <property type="evidence" value="ECO:0007669"/>
    <property type="project" value="UniProtKB-EC"/>
</dbReference>
<keyword evidence="10 12" id="KW-0413">Isomerase</keyword>
<comment type="similarity">
    <text evidence="12">Belongs to the helicase family. PriA subfamily.</text>
</comment>
<feature type="binding site" evidence="12">
    <location>
        <position position="543"/>
    </location>
    <ligand>
        <name>Zn(2+)</name>
        <dbReference type="ChEBI" id="CHEBI:29105"/>
        <label>2</label>
    </ligand>
</feature>
<keyword evidence="2 12" id="KW-0235">DNA replication</keyword>
<evidence type="ECO:0000256" key="8">
    <source>
        <dbReference type="ARBA" id="ARBA00022840"/>
    </source>
</evidence>
<dbReference type="Pfam" id="PF17764">
    <property type="entry name" value="PriA_3primeBD"/>
    <property type="match status" value="1"/>
</dbReference>
<dbReference type="GO" id="GO:1990077">
    <property type="term" value="C:primosome complex"/>
    <property type="evidence" value="ECO:0007669"/>
    <property type="project" value="UniProtKB-UniRule"/>
</dbReference>
<accession>A0A7C4RUU4</accession>
<comment type="caution">
    <text evidence="14">The sequence shown here is derived from an EMBL/GenBank/DDBJ whole genome shotgun (WGS) entry which is preliminary data.</text>
</comment>
<dbReference type="InterPro" id="IPR042115">
    <property type="entry name" value="PriA_3primeBD_sf"/>
</dbReference>
<keyword evidence="1 12" id="KW-0639">Primosome</keyword>
<dbReference type="InterPro" id="IPR011545">
    <property type="entry name" value="DEAD/DEAH_box_helicase_dom"/>
</dbReference>
<keyword evidence="4 12" id="KW-0547">Nucleotide-binding</keyword>
<dbReference type="NCBIfam" id="TIGR00595">
    <property type="entry name" value="priA"/>
    <property type="match status" value="1"/>
</dbReference>
<dbReference type="InterPro" id="IPR040498">
    <property type="entry name" value="PriA_CRR"/>
</dbReference>
<organism evidence="14">
    <name type="scientific">Desulfatirhabdium butyrativorans</name>
    <dbReference type="NCBI Taxonomy" id="340467"/>
    <lineage>
        <taxon>Bacteria</taxon>
        <taxon>Pseudomonadati</taxon>
        <taxon>Thermodesulfobacteriota</taxon>
        <taxon>Desulfobacteria</taxon>
        <taxon>Desulfobacterales</taxon>
        <taxon>Desulfatirhabdiaceae</taxon>
        <taxon>Desulfatirhabdium</taxon>
    </lineage>
</organism>
<evidence type="ECO:0000256" key="6">
    <source>
        <dbReference type="ARBA" id="ARBA00022806"/>
    </source>
</evidence>
<feature type="binding site" evidence="12">
    <location>
        <position position="513"/>
    </location>
    <ligand>
        <name>Zn(2+)</name>
        <dbReference type="ChEBI" id="CHEBI:29105"/>
        <label>1</label>
    </ligand>
</feature>
<keyword evidence="9 12" id="KW-0238">DNA-binding</keyword>
<dbReference type="SUPFAM" id="SSF52540">
    <property type="entry name" value="P-loop containing nucleoside triphosphate hydrolases"/>
    <property type="match status" value="2"/>
</dbReference>
<dbReference type="GO" id="GO:0006302">
    <property type="term" value="P:double-strand break repair"/>
    <property type="evidence" value="ECO:0007669"/>
    <property type="project" value="InterPro"/>
</dbReference>
<evidence type="ECO:0000256" key="3">
    <source>
        <dbReference type="ARBA" id="ARBA00022723"/>
    </source>
</evidence>
<evidence type="ECO:0000256" key="5">
    <source>
        <dbReference type="ARBA" id="ARBA00022801"/>
    </source>
</evidence>
<dbReference type="PROSITE" id="PS51192">
    <property type="entry name" value="HELICASE_ATP_BIND_1"/>
    <property type="match status" value="1"/>
</dbReference>
<feature type="binding site" evidence="12">
    <location>
        <position position="525"/>
    </location>
    <ligand>
        <name>Zn(2+)</name>
        <dbReference type="ChEBI" id="CHEBI:29105"/>
        <label>2</label>
    </ligand>
</feature>
<evidence type="ECO:0000256" key="11">
    <source>
        <dbReference type="ARBA" id="ARBA00048988"/>
    </source>
</evidence>
<comment type="function">
    <text evidence="12">Initiates the restart of stalled replication forks, which reloads the replicative helicase on sites other than the origin of replication. Recognizes and binds to abandoned replication forks and remodels them to uncover a helicase loading site. Promotes assembly of the primosome at these replication forks.</text>
</comment>
<dbReference type="PANTHER" id="PTHR30580">
    <property type="entry name" value="PRIMOSOMAL PROTEIN N"/>
    <property type="match status" value="1"/>
</dbReference>
<feature type="domain" description="Helicase ATP-binding" evidence="13">
    <location>
        <begin position="284"/>
        <end position="450"/>
    </location>
</feature>
<feature type="binding site" evidence="12">
    <location>
        <position position="540"/>
    </location>
    <ligand>
        <name>Zn(2+)</name>
        <dbReference type="ChEBI" id="CHEBI:29105"/>
        <label>2</label>
    </ligand>
</feature>
<dbReference type="InterPro" id="IPR001650">
    <property type="entry name" value="Helicase_C-like"/>
</dbReference>
<protein>
    <recommendedName>
        <fullName evidence="12">Replication restart protein PriA</fullName>
    </recommendedName>
    <alternativeName>
        <fullName evidence="12">ATP-dependent DNA helicase PriA</fullName>
        <ecNumber evidence="12">5.6.2.4</ecNumber>
    </alternativeName>
    <alternativeName>
        <fullName evidence="12">DNA 3'-5' helicase PriA</fullName>
    </alternativeName>
</protein>
<dbReference type="InterPro" id="IPR014001">
    <property type="entry name" value="Helicase_ATP-bd"/>
</dbReference>
<dbReference type="GO" id="GO:0003677">
    <property type="term" value="F:DNA binding"/>
    <property type="evidence" value="ECO:0007669"/>
    <property type="project" value="UniProtKB-UniRule"/>
</dbReference>
<keyword evidence="3 12" id="KW-0479">Metal-binding</keyword>
<keyword evidence="5 12" id="KW-0378">Hydrolase</keyword>
<dbReference type="InterPro" id="IPR027417">
    <property type="entry name" value="P-loop_NTPase"/>
</dbReference>
<dbReference type="GO" id="GO:0005524">
    <property type="term" value="F:ATP binding"/>
    <property type="evidence" value="ECO:0007669"/>
    <property type="project" value="UniProtKB-UniRule"/>
</dbReference>
<dbReference type="EC" id="5.6.2.4" evidence="12"/>
<gene>
    <name evidence="12 14" type="primary">priA</name>
    <name evidence="14" type="ORF">ENS29_17205</name>
</gene>
<comment type="subunit">
    <text evidence="12">Component of the replication restart primosome.</text>
</comment>
<name>A0A7C4RUU4_9BACT</name>
<evidence type="ECO:0000256" key="2">
    <source>
        <dbReference type="ARBA" id="ARBA00022705"/>
    </source>
</evidence>
<dbReference type="GO" id="GO:0016787">
    <property type="term" value="F:hydrolase activity"/>
    <property type="evidence" value="ECO:0007669"/>
    <property type="project" value="UniProtKB-KW"/>
</dbReference>
<feature type="binding site" evidence="12">
    <location>
        <position position="516"/>
    </location>
    <ligand>
        <name>Zn(2+)</name>
        <dbReference type="ChEBI" id="CHEBI:29105"/>
        <label>1</label>
    </ligand>
</feature>
<evidence type="ECO:0000256" key="10">
    <source>
        <dbReference type="ARBA" id="ARBA00023235"/>
    </source>
</evidence>
<dbReference type="Pfam" id="PF18319">
    <property type="entry name" value="Zn_ribbon_PriA"/>
    <property type="match status" value="1"/>
</dbReference>